<evidence type="ECO:0000256" key="1">
    <source>
        <dbReference type="SAM" id="Phobius"/>
    </source>
</evidence>
<keyword evidence="1" id="KW-1133">Transmembrane helix</keyword>
<proteinExistence type="predicted"/>
<dbReference type="InParanoid" id="A0A061AH45"/>
<keyword evidence="3" id="KW-1185">Reference proteome</keyword>
<accession>A0A061AH45</accession>
<sequence length="252" mass="29701">MKKKYYDLPADNLILDILLIVSKYETKELSSPHLIKKLELNEKQIDFIFNQDEDEAFEDALAIKDQLLKLEGKSVPAKIDKDLKFIKKSANTQFASSLIMIFLLIVVILLSIFDTEGRTEGNIQMFRFLGIPLMVLVALFIMSRDFLFQIMYQRLKTDLKEQSLKERTLKNIIKIKPLKQNLNRGSEVGLIIYHREDDGKVIKYYLIESDQILFGTFQKDAYKDRNLQIQYYEKSKIITNTKYKEIIKRVWK</sequence>
<dbReference type="STRING" id="35623.Aocu_01990"/>
<dbReference type="KEGG" id="aoc:Aocu_01990"/>
<organism evidence="2 3">
    <name type="scientific">Acholeplasma oculi</name>
    <dbReference type="NCBI Taxonomy" id="35623"/>
    <lineage>
        <taxon>Bacteria</taxon>
        <taxon>Bacillati</taxon>
        <taxon>Mycoplasmatota</taxon>
        <taxon>Mollicutes</taxon>
        <taxon>Acholeplasmatales</taxon>
        <taxon>Acholeplasmataceae</taxon>
        <taxon>Acholeplasma</taxon>
    </lineage>
</organism>
<keyword evidence="1" id="KW-0472">Membrane</keyword>
<dbReference type="AlphaFoldDB" id="A0A061AH45"/>
<dbReference type="HOGENOM" id="CLU_1101010_0_0_14"/>
<evidence type="ECO:0000313" key="2">
    <source>
        <dbReference type="EMBL" id="CDR30272.1"/>
    </source>
</evidence>
<feature type="transmembrane region" description="Helical" evidence="1">
    <location>
        <begin position="94"/>
        <end position="113"/>
    </location>
</feature>
<protein>
    <submittedName>
        <fullName evidence="2">Uncharacterized protein</fullName>
    </submittedName>
</protein>
<feature type="transmembrane region" description="Helical" evidence="1">
    <location>
        <begin position="125"/>
        <end position="147"/>
    </location>
</feature>
<reference evidence="3" key="1">
    <citation type="submission" date="2014-05" db="EMBL/GenBank/DDBJ databases">
        <authorList>
            <person name="Kube M."/>
        </authorList>
    </citation>
    <scope>NUCLEOTIDE SEQUENCE [LARGE SCALE GENOMIC DNA]</scope>
</reference>
<keyword evidence="1" id="KW-0812">Transmembrane</keyword>
<dbReference type="RefSeq" id="WP_045748842.1">
    <property type="nucleotide sequence ID" value="NZ_FUZK01000002.1"/>
</dbReference>
<dbReference type="EMBL" id="LK028559">
    <property type="protein sequence ID" value="CDR30272.1"/>
    <property type="molecule type" value="Genomic_DNA"/>
</dbReference>
<evidence type="ECO:0000313" key="3">
    <source>
        <dbReference type="Proteomes" id="UP000032434"/>
    </source>
</evidence>
<dbReference type="PATRIC" id="fig|35623.3.peg.199"/>
<dbReference type="Proteomes" id="UP000032434">
    <property type="component" value="Chromosome 1"/>
</dbReference>
<gene>
    <name evidence="2" type="ORF">Aocu_01990</name>
</gene>
<name>A0A061AH45_9MOLU</name>